<dbReference type="Proteomes" id="UP000076842">
    <property type="component" value="Unassembled WGS sequence"/>
</dbReference>
<dbReference type="AlphaFoldDB" id="A0A165C9Q8"/>
<dbReference type="InParanoid" id="A0A165C9Q8"/>
<reference evidence="2 3" key="1">
    <citation type="journal article" date="2016" name="Mol. Biol. Evol.">
        <title>Comparative Genomics of Early-Diverging Mushroom-Forming Fungi Provides Insights into the Origins of Lignocellulose Decay Capabilities.</title>
        <authorList>
            <person name="Nagy L.G."/>
            <person name="Riley R."/>
            <person name="Tritt A."/>
            <person name="Adam C."/>
            <person name="Daum C."/>
            <person name="Floudas D."/>
            <person name="Sun H."/>
            <person name="Yadav J.S."/>
            <person name="Pangilinan J."/>
            <person name="Larsson K.H."/>
            <person name="Matsuura K."/>
            <person name="Barry K."/>
            <person name="Labutti K."/>
            <person name="Kuo R."/>
            <person name="Ohm R.A."/>
            <person name="Bhattacharya S.S."/>
            <person name="Shirouzu T."/>
            <person name="Yoshinaga Y."/>
            <person name="Martin F.M."/>
            <person name="Grigoriev I.V."/>
            <person name="Hibbett D.S."/>
        </authorList>
    </citation>
    <scope>NUCLEOTIDE SEQUENCE [LARGE SCALE GENOMIC DNA]</scope>
    <source>
        <strain evidence="2 3">HHB12733</strain>
    </source>
</reference>
<proteinExistence type="predicted"/>
<dbReference type="EMBL" id="KV424173">
    <property type="protein sequence ID" value="KZT50456.1"/>
    <property type="molecule type" value="Genomic_DNA"/>
</dbReference>
<name>A0A165C9Q8_9BASI</name>
<keyword evidence="3" id="KW-1185">Reference proteome</keyword>
<feature type="region of interest" description="Disordered" evidence="1">
    <location>
        <begin position="1"/>
        <end position="79"/>
    </location>
</feature>
<organism evidence="2 3">
    <name type="scientific">Calocera cornea HHB12733</name>
    <dbReference type="NCBI Taxonomy" id="1353952"/>
    <lineage>
        <taxon>Eukaryota</taxon>
        <taxon>Fungi</taxon>
        <taxon>Dikarya</taxon>
        <taxon>Basidiomycota</taxon>
        <taxon>Agaricomycotina</taxon>
        <taxon>Dacrymycetes</taxon>
        <taxon>Dacrymycetales</taxon>
        <taxon>Dacrymycetaceae</taxon>
        <taxon>Calocera</taxon>
    </lineage>
</organism>
<gene>
    <name evidence="2" type="ORF">CALCODRAFT_504706</name>
</gene>
<protein>
    <submittedName>
        <fullName evidence="2">Uncharacterized protein</fullName>
    </submittedName>
</protein>
<sequence>MYAVLHPQEPQDIDTETPTNTSYDPGPSPLGSSEVRASPGRAETRSGRLVVGRQRHASQAQGTRAPPPPFPLTEKAGARHATRTARCPLARALSLWSRCVIAPASAAVP</sequence>
<evidence type="ECO:0000313" key="2">
    <source>
        <dbReference type="EMBL" id="KZT50456.1"/>
    </source>
</evidence>
<evidence type="ECO:0000256" key="1">
    <source>
        <dbReference type="SAM" id="MobiDB-lite"/>
    </source>
</evidence>
<evidence type="ECO:0000313" key="3">
    <source>
        <dbReference type="Proteomes" id="UP000076842"/>
    </source>
</evidence>
<accession>A0A165C9Q8</accession>